<proteinExistence type="predicted"/>
<dbReference type="OrthoDB" id="7057518at2759"/>
<gene>
    <name evidence="1" type="ORF">APLA_LOCUS5383</name>
</gene>
<dbReference type="Proteomes" id="UP000494256">
    <property type="component" value="Unassembled WGS sequence"/>
</dbReference>
<accession>A0A8S0ZGA0</accession>
<name>A0A8S0ZGA0_ARCPL</name>
<reference evidence="1 2" key="1">
    <citation type="submission" date="2020-04" db="EMBL/GenBank/DDBJ databases">
        <authorList>
            <person name="Wallbank WR R."/>
            <person name="Pardo Diaz C."/>
            <person name="Kozak K."/>
            <person name="Martin S."/>
            <person name="Jiggins C."/>
            <person name="Moest M."/>
            <person name="Warren A I."/>
            <person name="Byers J.R.P. K."/>
            <person name="Montejo-Kovacevich G."/>
            <person name="Yen C E."/>
        </authorList>
    </citation>
    <scope>NUCLEOTIDE SEQUENCE [LARGE SCALE GENOMIC DNA]</scope>
</reference>
<evidence type="ECO:0000313" key="2">
    <source>
        <dbReference type="Proteomes" id="UP000494256"/>
    </source>
</evidence>
<dbReference type="EMBL" id="CADEBD010000289">
    <property type="protein sequence ID" value="CAB3231890.1"/>
    <property type="molecule type" value="Genomic_DNA"/>
</dbReference>
<dbReference type="AlphaFoldDB" id="A0A8S0ZGA0"/>
<sequence length="808" mass="90660">MDGILVDMTDGYKTLHASIKIAVISYSAAIARNARAALSDIATTATDLVTVAANSMAQYDAFKQSLDHISRSWNNTANSMTNYMSEVDKKLLVLNHLTSSLKSTRGPPSTDSRYSPDPIVGASLVLVSGSIYKSTMGTLNFATDESIGFVGSNNEGQLLGEFIKALGKPKPIEKVLNKDLNLLIIYLKKNQDFISRGRQLYQRGRVTNMRRTKGAVEMSSLQDEIRKKMFVGTNEEDALARLSEQQTLKAITLSITTRGIGLGICHLTFISISYHENIRVPSIYAMYRVFLGLLEAKLEAIKSDLPVIPRVTDHIKHPGVTSDMLRVAQSVTIVPEPIRRIINAIGYLKYEDKVYVPAVAADPVDRHNIVTPRPENVLLSTLRRTVEFLANAESSAGVRRRFHENCAIPGAIWVNDILQNPDEIMPRGYNMYEDFRRESMLIAPFLVSLQKHVPKLSRGRQLYQRGRVTNMRRTKGAVEMSSLQDEIRKKMFVGTNEEDALARLSEQQTLKAITLSITTRGIGLGICHLTFISISYHENIRVPSIYAMYRVFLGLLEAKLEAIKSDLPVIPRVTDHIKHPGVTSDMLRVAQSVTIVPEPIRRIINAIGYLKYEDKVYVPAVAADPVDRHNIVTPRPENVLLSTLRRTVEFLANAESSAGVRRRFHENCAIPGAIWVNDILQNPDEIMPRGYNMYEDFRRESMLIAPFLVSLQKHVPKLVANTEPIDPSGLLIPKLSNLENNEIEHSKSDSDDCTENNVNVYVSSDPSLWKVDEDVISYCIRKGSSFCRNQDLDFKKSVRTYKESNGQW</sequence>
<protein>
    <submittedName>
        <fullName evidence="1">Uncharacterized protein</fullName>
    </submittedName>
</protein>
<comment type="caution">
    <text evidence="1">The sequence shown here is derived from an EMBL/GenBank/DDBJ whole genome shotgun (WGS) entry which is preliminary data.</text>
</comment>
<evidence type="ECO:0000313" key="1">
    <source>
        <dbReference type="EMBL" id="CAB3231890.1"/>
    </source>
</evidence>
<organism evidence="1 2">
    <name type="scientific">Arctia plantaginis</name>
    <name type="common">Wood tiger moth</name>
    <name type="synonym">Phalaena plantaginis</name>
    <dbReference type="NCBI Taxonomy" id="874455"/>
    <lineage>
        <taxon>Eukaryota</taxon>
        <taxon>Metazoa</taxon>
        <taxon>Ecdysozoa</taxon>
        <taxon>Arthropoda</taxon>
        <taxon>Hexapoda</taxon>
        <taxon>Insecta</taxon>
        <taxon>Pterygota</taxon>
        <taxon>Neoptera</taxon>
        <taxon>Endopterygota</taxon>
        <taxon>Lepidoptera</taxon>
        <taxon>Glossata</taxon>
        <taxon>Ditrysia</taxon>
        <taxon>Noctuoidea</taxon>
        <taxon>Erebidae</taxon>
        <taxon>Arctiinae</taxon>
        <taxon>Arctia</taxon>
    </lineage>
</organism>